<proteinExistence type="inferred from homology"/>
<dbReference type="Proteomes" id="UP001275436">
    <property type="component" value="Unassembled WGS sequence"/>
</dbReference>
<name>A0ABQ5TGI6_9BACI</name>
<dbReference type="EMBL" id="BSKO01000001">
    <property type="protein sequence ID" value="GLO65356.1"/>
    <property type="molecule type" value="Genomic_DNA"/>
</dbReference>
<gene>
    <name evidence="5 9" type="primary">recX</name>
    <name evidence="9" type="ORF">MACH08_11400</name>
</gene>
<feature type="domain" description="RecX third three-helical" evidence="7">
    <location>
        <begin position="160"/>
        <end position="206"/>
    </location>
</feature>
<sequence>MKKIARITTQKKHKNRYNIFLQTPDGDAYGFSVDEAILIEYRLSKGMELEDEMISILEQKDTLHKAYTLTIHFLSYRMRSEKEVSDYLQKKEVDGTHIDEIIKRLKREKWVDDQQFAQMFVRSRKNSSSKGPKMIRQELYEKGVDESKITSALEQYSVEEQKQKVEKLINKKLQSKSKDSHQKRIDQIKQNLMQKGFDSGVISMVIQEMDTTEDADREWEVLQLQGEKLLYKYQKKHSGFALKQKVMEGLYRKGFSFDMINQFIDQSLQDE</sequence>
<comment type="similarity">
    <text evidence="2 5">Belongs to the RecX family.</text>
</comment>
<organism evidence="9 10">
    <name type="scientific">Oceanobacillus kimchii</name>
    <dbReference type="NCBI Taxonomy" id="746691"/>
    <lineage>
        <taxon>Bacteria</taxon>
        <taxon>Bacillati</taxon>
        <taxon>Bacillota</taxon>
        <taxon>Bacilli</taxon>
        <taxon>Bacillales</taxon>
        <taxon>Bacillaceae</taxon>
        <taxon>Oceanobacillus</taxon>
    </lineage>
</organism>
<evidence type="ECO:0000256" key="5">
    <source>
        <dbReference type="HAMAP-Rule" id="MF_01114"/>
    </source>
</evidence>
<comment type="function">
    <text evidence="5">Modulates RecA activity.</text>
</comment>
<dbReference type="Pfam" id="PF21982">
    <property type="entry name" value="RecX_HTH1"/>
    <property type="match status" value="1"/>
</dbReference>
<evidence type="ECO:0000256" key="1">
    <source>
        <dbReference type="ARBA" id="ARBA00004496"/>
    </source>
</evidence>
<feature type="domain" description="RecX second three-helical" evidence="6">
    <location>
        <begin position="112"/>
        <end position="153"/>
    </location>
</feature>
<keyword evidence="10" id="KW-1185">Reference proteome</keyword>
<comment type="caution">
    <text evidence="9">The sequence shown here is derived from an EMBL/GenBank/DDBJ whole genome shotgun (WGS) entry which is preliminary data.</text>
</comment>
<dbReference type="InterPro" id="IPR003783">
    <property type="entry name" value="Regulatory_RecX"/>
</dbReference>
<evidence type="ECO:0000313" key="9">
    <source>
        <dbReference type="EMBL" id="GLO65356.1"/>
    </source>
</evidence>
<dbReference type="Pfam" id="PF02631">
    <property type="entry name" value="RecX_HTH2"/>
    <property type="match status" value="1"/>
</dbReference>
<evidence type="ECO:0000256" key="2">
    <source>
        <dbReference type="ARBA" id="ARBA00009695"/>
    </source>
</evidence>
<evidence type="ECO:0000256" key="3">
    <source>
        <dbReference type="ARBA" id="ARBA00018111"/>
    </source>
</evidence>
<dbReference type="Gene3D" id="1.10.10.10">
    <property type="entry name" value="Winged helix-like DNA-binding domain superfamily/Winged helix DNA-binding domain"/>
    <property type="match status" value="4"/>
</dbReference>
<dbReference type="InterPro" id="IPR053926">
    <property type="entry name" value="RecX_HTH_1st"/>
</dbReference>
<keyword evidence="4 5" id="KW-0963">Cytoplasm</keyword>
<accession>A0ABQ5TGI6</accession>
<evidence type="ECO:0000259" key="6">
    <source>
        <dbReference type="Pfam" id="PF02631"/>
    </source>
</evidence>
<dbReference type="InterPro" id="IPR053924">
    <property type="entry name" value="RecX_HTH_2nd"/>
</dbReference>
<dbReference type="HAMAP" id="MF_01114">
    <property type="entry name" value="RecX"/>
    <property type="match status" value="1"/>
</dbReference>
<dbReference type="PANTHER" id="PTHR33602:SF1">
    <property type="entry name" value="REGULATORY PROTEIN RECX FAMILY PROTEIN"/>
    <property type="match status" value="1"/>
</dbReference>
<dbReference type="PANTHER" id="PTHR33602">
    <property type="entry name" value="REGULATORY PROTEIN RECX FAMILY PROTEIN"/>
    <property type="match status" value="1"/>
</dbReference>
<evidence type="ECO:0000313" key="10">
    <source>
        <dbReference type="Proteomes" id="UP001275436"/>
    </source>
</evidence>
<evidence type="ECO:0000259" key="7">
    <source>
        <dbReference type="Pfam" id="PF21981"/>
    </source>
</evidence>
<dbReference type="Pfam" id="PF21981">
    <property type="entry name" value="RecX_HTH3"/>
    <property type="match status" value="2"/>
</dbReference>
<comment type="subcellular location">
    <subcellularLocation>
        <location evidence="1 5">Cytoplasm</location>
    </subcellularLocation>
</comment>
<feature type="domain" description="RecX first three-helical" evidence="8">
    <location>
        <begin position="66"/>
        <end position="105"/>
    </location>
</feature>
<dbReference type="NCBIfam" id="NF010733">
    <property type="entry name" value="PRK14135.1"/>
    <property type="match status" value="1"/>
</dbReference>
<protein>
    <recommendedName>
        <fullName evidence="3 5">Regulatory protein RecX</fullName>
    </recommendedName>
</protein>
<dbReference type="InterPro" id="IPR053925">
    <property type="entry name" value="RecX_HTH_3rd"/>
</dbReference>
<reference evidence="9 10" key="1">
    <citation type="submission" date="2023-02" db="EMBL/GenBank/DDBJ databases">
        <title>Oceanobacillus kimchii IFOP_LL358 isolated form Alexandrium catenella lab strain.</title>
        <authorList>
            <person name="Gajardo G."/>
            <person name="Ueki S."/>
            <person name="Maruyama F."/>
        </authorList>
    </citation>
    <scope>NUCLEOTIDE SEQUENCE [LARGE SCALE GENOMIC DNA]</scope>
    <source>
        <strain evidence="9 10">IFOP_LL358</strain>
    </source>
</reference>
<dbReference type="InterPro" id="IPR036388">
    <property type="entry name" value="WH-like_DNA-bd_sf"/>
</dbReference>
<feature type="domain" description="RecX third three-helical" evidence="7">
    <location>
        <begin position="217"/>
        <end position="264"/>
    </location>
</feature>
<evidence type="ECO:0000259" key="8">
    <source>
        <dbReference type="Pfam" id="PF21982"/>
    </source>
</evidence>
<dbReference type="RefSeq" id="WP_260049462.1">
    <property type="nucleotide sequence ID" value="NZ_BSKO01000001.1"/>
</dbReference>
<evidence type="ECO:0000256" key="4">
    <source>
        <dbReference type="ARBA" id="ARBA00022490"/>
    </source>
</evidence>